<evidence type="ECO:0000256" key="7">
    <source>
        <dbReference type="ARBA" id="ARBA00023136"/>
    </source>
</evidence>
<dbReference type="GO" id="GO:0006888">
    <property type="term" value="P:endoplasmic reticulum to Golgi vesicle-mediated transport"/>
    <property type="evidence" value="ECO:0007669"/>
    <property type="project" value="TreeGrafter"/>
</dbReference>
<evidence type="ECO:0000256" key="1">
    <source>
        <dbReference type="ARBA" id="ARBA00004211"/>
    </source>
</evidence>
<keyword evidence="5 9" id="KW-1133">Transmembrane helix</keyword>
<keyword evidence="3" id="KW-0813">Transport</keyword>
<dbReference type="Gene3D" id="1.20.58.70">
    <property type="match status" value="1"/>
</dbReference>
<comment type="similarity">
    <text evidence="2">Belongs to the syntaxin family.</text>
</comment>
<dbReference type="EMBL" id="JAHBMH010000073">
    <property type="protein sequence ID" value="KAK1933024.1"/>
    <property type="molecule type" value="Genomic_DNA"/>
</dbReference>
<feature type="compositionally biased region" description="Basic and acidic residues" evidence="8">
    <location>
        <begin position="146"/>
        <end position="158"/>
    </location>
</feature>
<dbReference type="GO" id="GO:0048278">
    <property type="term" value="P:vesicle docking"/>
    <property type="evidence" value="ECO:0007669"/>
    <property type="project" value="TreeGrafter"/>
</dbReference>
<dbReference type="PANTHER" id="PTHR19957">
    <property type="entry name" value="SYNTAXIN"/>
    <property type="match status" value="1"/>
</dbReference>
<organism evidence="11 12">
    <name type="scientific">Babesia divergens</name>
    <dbReference type="NCBI Taxonomy" id="32595"/>
    <lineage>
        <taxon>Eukaryota</taxon>
        <taxon>Sar</taxon>
        <taxon>Alveolata</taxon>
        <taxon>Apicomplexa</taxon>
        <taxon>Aconoidasida</taxon>
        <taxon>Piroplasmida</taxon>
        <taxon>Babesiidae</taxon>
        <taxon>Babesia</taxon>
    </lineage>
</organism>
<evidence type="ECO:0000256" key="2">
    <source>
        <dbReference type="ARBA" id="ARBA00009063"/>
    </source>
</evidence>
<reference evidence="11" key="1">
    <citation type="journal article" date="2014" name="Nucleic Acids Res.">
        <title>The evolutionary dynamics of variant antigen genes in Babesia reveal a history of genomic innovation underlying host-parasite interaction.</title>
        <authorList>
            <person name="Jackson A.P."/>
            <person name="Otto T.D."/>
            <person name="Darby A."/>
            <person name="Ramaprasad A."/>
            <person name="Xia D."/>
            <person name="Echaide I.E."/>
            <person name="Farber M."/>
            <person name="Gahlot S."/>
            <person name="Gamble J."/>
            <person name="Gupta D."/>
            <person name="Gupta Y."/>
            <person name="Jackson L."/>
            <person name="Malandrin L."/>
            <person name="Malas T.B."/>
            <person name="Moussa E."/>
            <person name="Nair M."/>
            <person name="Reid A.J."/>
            <person name="Sanders M."/>
            <person name="Sharma J."/>
            <person name="Tracey A."/>
            <person name="Quail M.A."/>
            <person name="Weir W."/>
            <person name="Wastling J.M."/>
            <person name="Hall N."/>
            <person name="Willadsen P."/>
            <person name="Lingelbach K."/>
            <person name="Shiels B."/>
            <person name="Tait A."/>
            <person name="Berriman M."/>
            <person name="Allred D.R."/>
            <person name="Pain A."/>
        </authorList>
    </citation>
    <scope>NUCLEOTIDE SEQUENCE</scope>
    <source>
        <strain evidence="11">1802A</strain>
    </source>
</reference>
<dbReference type="SUPFAM" id="SSF47661">
    <property type="entry name" value="t-snare proteins"/>
    <property type="match status" value="1"/>
</dbReference>
<keyword evidence="6" id="KW-0175">Coiled coil</keyword>
<dbReference type="GO" id="GO:0031201">
    <property type="term" value="C:SNARE complex"/>
    <property type="evidence" value="ECO:0007669"/>
    <property type="project" value="TreeGrafter"/>
</dbReference>
<dbReference type="Proteomes" id="UP001195914">
    <property type="component" value="Unassembled WGS sequence"/>
</dbReference>
<dbReference type="GO" id="GO:0005484">
    <property type="term" value="F:SNAP receptor activity"/>
    <property type="evidence" value="ECO:0007669"/>
    <property type="project" value="InterPro"/>
</dbReference>
<dbReference type="InterPro" id="IPR000727">
    <property type="entry name" value="T_SNARE_dom"/>
</dbReference>
<dbReference type="AlphaFoldDB" id="A0AAD9LEY8"/>
<dbReference type="InterPro" id="IPR010989">
    <property type="entry name" value="SNARE"/>
</dbReference>
<name>A0AAD9LEY8_BABDI</name>
<dbReference type="PANTHER" id="PTHR19957:SF3">
    <property type="entry name" value="SYNTAXIN-5"/>
    <property type="match status" value="1"/>
</dbReference>
<dbReference type="CDD" id="cd15844">
    <property type="entry name" value="SNARE_syntaxin5"/>
    <property type="match status" value="1"/>
</dbReference>
<dbReference type="InterPro" id="IPR045242">
    <property type="entry name" value="Syntaxin"/>
</dbReference>
<dbReference type="InterPro" id="IPR006012">
    <property type="entry name" value="Syntaxin/epimorphin_CS"/>
</dbReference>
<feature type="domain" description="T-SNARE coiled-coil homology" evidence="10">
    <location>
        <begin position="195"/>
        <end position="257"/>
    </location>
</feature>
<dbReference type="PROSITE" id="PS00914">
    <property type="entry name" value="SYNTAXIN"/>
    <property type="match status" value="1"/>
</dbReference>
<keyword evidence="7 9" id="KW-0472">Membrane</keyword>
<evidence type="ECO:0000256" key="5">
    <source>
        <dbReference type="ARBA" id="ARBA00022989"/>
    </source>
</evidence>
<proteinExistence type="inferred from homology"/>
<keyword evidence="12" id="KW-1185">Reference proteome</keyword>
<dbReference type="PROSITE" id="PS50192">
    <property type="entry name" value="T_SNARE"/>
    <property type="match status" value="1"/>
</dbReference>
<dbReference type="GO" id="GO:0006906">
    <property type="term" value="P:vesicle fusion"/>
    <property type="evidence" value="ECO:0007669"/>
    <property type="project" value="TreeGrafter"/>
</dbReference>
<dbReference type="GO" id="GO:0006886">
    <property type="term" value="P:intracellular protein transport"/>
    <property type="evidence" value="ECO:0007669"/>
    <property type="project" value="InterPro"/>
</dbReference>
<protein>
    <recommendedName>
        <fullName evidence="10">t-SNARE coiled-coil homology domain-containing protein</fullName>
    </recommendedName>
</protein>
<dbReference type="GO" id="GO:0000149">
    <property type="term" value="F:SNARE binding"/>
    <property type="evidence" value="ECO:0007669"/>
    <property type="project" value="TreeGrafter"/>
</dbReference>
<gene>
    <name evidence="11" type="ORF">X943_001881</name>
</gene>
<accession>A0AAD9LEY8</accession>
<evidence type="ECO:0000256" key="6">
    <source>
        <dbReference type="ARBA" id="ARBA00023054"/>
    </source>
</evidence>
<keyword evidence="4 9" id="KW-0812">Transmembrane</keyword>
<evidence type="ECO:0000256" key="9">
    <source>
        <dbReference type="SAM" id="Phobius"/>
    </source>
</evidence>
<dbReference type="GO" id="GO:0000139">
    <property type="term" value="C:Golgi membrane"/>
    <property type="evidence" value="ECO:0007669"/>
    <property type="project" value="TreeGrafter"/>
</dbReference>
<dbReference type="Pfam" id="PF05739">
    <property type="entry name" value="SNARE"/>
    <property type="match status" value="1"/>
</dbReference>
<reference evidence="11" key="2">
    <citation type="submission" date="2021-05" db="EMBL/GenBank/DDBJ databases">
        <authorList>
            <person name="Pain A."/>
        </authorList>
    </citation>
    <scope>NUCLEOTIDE SEQUENCE</scope>
    <source>
        <strain evidence="11">1802A</strain>
    </source>
</reference>
<dbReference type="SMART" id="SM00397">
    <property type="entry name" value="t_SNARE"/>
    <property type="match status" value="1"/>
</dbReference>
<evidence type="ECO:0000313" key="12">
    <source>
        <dbReference type="Proteomes" id="UP001195914"/>
    </source>
</evidence>
<sequence length="287" mass="32188">MVSGVSRTSLFMQEIARNSPAAASATAAPAATSQLDLDAQNVSLELSRCNKVLTELSALARKRSIYVDHTAEIERLTSQVKEGITIASNGVDAFAASIGRMRHKNDHTRQHYENILGSLRKQLCDLTKNFKDTLYQRAQIMIQQESRRKMYSHNDLDHSGPSSSNGRRRFTLQQAIEGDQLLDVESGELERPSRSVVADAKAEALANVQRAIGELTQIFHRVTTLVTQQDEMIQRIDADTVVSLDNVISAQNELTKYYKRISNNRTLILKVFFTLVAFVIVYILFLM</sequence>
<comment type="caution">
    <text evidence="11">The sequence shown here is derived from an EMBL/GenBank/DDBJ whole genome shotgun (WGS) entry which is preliminary data.</text>
</comment>
<feature type="transmembrane region" description="Helical" evidence="9">
    <location>
        <begin position="267"/>
        <end position="285"/>
    </location>
</feature>
<evidence type="ECO:0000313" key="11">
    <source>
        <dbReference type="EMBL" id="KAK1933024.1"/>
    </source>
</evidence>
<evidence type="ECO:0000256" key="4">
    <source>
        <dbReference type="ARBA" id="ARBA00022692"/>
    </source>
</evidence>
<evidence type="ECO:0000256" key="3">
    <source>
        <dbReference type="ARBA" id="ARBA00022448"/>
    </source>
</evidence>
<feature type="region of interest" description="Disordered" evidence="8">
    <location>
        <begin position="146"/>
        <end position="167"/>
    </location>
</feature>
<evidence type="ECO:0000256" key="8">
    <source>
        <dbReference type="SAM" id="MobiDB-lite"/>
    </source>
</evidence>
<evidence type="ECO:0000259" key="10">
    <source>
        <dbReference type="PROSITE" id="PS50192"/>
    </source>
</evidence>
<comment type="subcellular location">
    <subcellularLocation>
        <location evidence="1">Membrane</location>
        <topology evidence="1">Single-pass type IV membrane protein</topology>
    </subcellularLocation>
</comment>